<reference evidence="4" key="2">
    <citation type="submission" date="2025-08" db="UniProtKB">
        <authorList>
            <consortium name="RefSeq"/>
        </authorList>
    </citation>
    <scope>IDENTIFICATION</scope>
    <source>
        <tissue evidence="4">Adult</tissue>
    </source>
</reference>
<dbReference type="InterPro" id="IPR016181">
    <property type="entry name" value="Acyl_CoA_acyltransferase"/>
</dbReference>
<dbReference type="Gene3D" id="3.40.630.30">
    <property type="match status" value="4"/>
</dbReference>
<accession>A0ABM3JMS8</accession>
<feature type="domain" description="N-acetyltransferase" evidence="2">
    <location>
        <begin position="171"/>
        <end position="301"/>
    </location>
</feature>
<dbReference type="Proteomes" id="UP001652620">
    <property type="component" value="Chromosome 1"/>
</dbReference>
<dbReference type="InterPro" id="IPR000182">
    <property type="entry name" value="GNAT_dom"/>
</dbReference>
<dbReference type="PANTHER" id="PTHR20958:SF10">
    <property type="entry name" value="GH05617P-RELATED"/>
    <property type="match status" value="1"/>
</dbReference>
<organism evidence="3 4">
    <name type="scientific">Bactrocera dorsalis</name>
    <name type="common">Oriental fruit fly</name>
    <name type="synonym">Dacus dorsalis</name>
    <dbReference type="NCBI Taxonomy" id="27457"/>
    <lineage>
        <taxon>Eukaryota</taxon>
        <taxon>Metazoa</taxon>
        <taxon>Ecdysozoa</taxon>
        <taxon>Arthropoda</taxon>
        <taxon>Hexapoda</taxon>
        <taxon>Insecta</taxon>
        <taxon>Pterygota</taxon>
        <taxon>Neoptera</taxon>
        <taxon>Endopterygota</taxon>
        <taxon>Diptera</taxon>
        <taxon>Brachycera</taxon>
        <taxon>Muscomorpha</taxon>
        <taxon>Tephritoidea</taxon>
        <taxon>Tephritidae</taxon>
        <taxon>Bactrocera</taxon>
        <taxon>Bactrocera</taxon>
    </lineage>
</organism>
<protein>
    <submittedName>
        <fullName evidence="4">Uncharacterized protein LOC105233387</fullName>
    </submittedName>
</protein>
<proteinExistence type="predicted"/>
<evidence type="ECO:0000313" key="4">
    <source>
        <dbReference type="RefSeq" id="XP_049310538.1"/>
    </source>
</evidence>
<dbReference type="SUPFAM" id="SSF55729">
    <property type="entry name" value="Acyl-CoA N-acyltransferases (Nat)"/>
    <property type="match status" value="2"/>
</dbReference>
<dbReference type="PROSITE" id="PS51186">
    <property type="entry name" value="GNAT"/>
    <property type="match status" value="2"/>
</dbReference>
<evidence type="ECO:0000259" key="2">
    <source>
        <dbReference type="PROSITE" id="PS51186"/>
    </source>
</evidence>
<name>A0ABM3JMS8_BACDO</name>
<dbReference type="Pfam" id="PF08445">
    <property type="entry name" value="FR47"/>
    <property type="match status" value="2"/>
</dbReference>
<dbReference type="InterPro" id="IPR053225">
    <property type="entry name" value="Acyl-CoA_N-acyltransferase"/>
</dbReference>
<gene>
    <name evidence="4" type="primary">LOC105233387</name>
</gene>
<keyword evidence="3" id="KW-1185">Reference proteome</keyword>
<reference evidence="3" key="1">
    <citation type="submission" date="2025-05" db="UniProtKB">
        <authorList>
            <consortium name="RefSeq"/>
        </authorList>
    </citation>
    <scope>NUCLEOTIDE SEQUENCE [LARGE SCALE GENOMIC DNA]</scope>
</reference>
<dbReference type="GeneID" id="105233387"/>
<dbReference type="PANTHER" id="PTHR20958">
    <property type="entry name" value="GLYCINE N-ACYLTRANSFERASE-LIKE PROTEIN"/>
    <property type="match status" value="1"/>
</dbReference>
<dbReference type="InterPro" id="IPR013653">
    <property type="entry name" value="GCN5-like_dom"/>
</dbReference>
<feature type="compositionally biased region" description="Low complexity" evidence="1">
    <location>
        <begin position="321"/>
        <end position="337"/>
    </location>
</feature>
<sequence length="649" mass="74110">MFQRETSNITMSKSSCGQIVSIPTTEWPALRDVYRKDWPKNAYSYYALENYIQWSCKDPELCQREVCIWSIDSNWREHGIYILEDKINHGHMIRTDICSTEHTALFQQALRCTNITSSSEFLFRERTCAYVKQHLEDFGYQINLKACNPAKLYLLSKSDCRKLEIRPRTDFIIKPLTLNDVKEVDDFWPYKSAGSPYIISRNIKYNLSMGAYHPESGELCAWVIHSELGTLALLYVKNNYRRRGLAEDLVVRICRTLAEQGYDASAHIEDTNEASTRLFTKLGFRPIEYNYWFIREDHEIASKASVATVAGLYGQTMKHGSSSSPSPASAPAPTATMPATTAVGSSAVSSTGYSQLTAISEISELHQLRDLYRRDWPAHCVGYYCLSNFIDWVEKRQRLSSVADMKNLQIFTLNNDWHGDGLFLVVDRYQLFVNSLLSSEESERLTTALALLNWAWPGFKVSSFRERHRASLLSVVREKQLKVEYDSLTIMYYQPRQEVLQLPLSCPDGYVLRPLNAATDADLIDTLWPNRHQGSRFLIKRLIEWNANMGVYTADSGELVAWCLRLQGGFLGALQVKETHKRRGLGSLVAAATARRIAEQGDDVMALVNKDNRASRATFDKLGFKVVDNCYWLRTFPTSDVEHAWPDGE</sequence>
<evidence type="ECO:0000313" key="3">
    <source>
        <dbReference type="Proteomes" id="UP001652620"/>
    </source>
</evidence>
<evidence type="ECO:0000256" key="1">
    <source>
        <dbReference type="SAM" id="MobiDB-lite"/>
    </source>
</evidence>
<feature type="domain" description="N-acetyltransferase" evidence="2">
    <location>
        <begin position="510"/>
        <end position="648"/>
    </location>
</feature>
<feature type="region of interest" description="Disordered" evidence="1">
    <location>
        <begin position="318"/>
        <end position="337"/>
    </location>
</feature>
<dbReference type="RefSeq" id="XP_049310538.1">
    <property type="nucleotide sequence ID" value="XM_049454581.1"/>
</dbReference>